<evidence type="ECO:0000256" key="4">
    <source>
        <dbReference type="ARBA" id="ARBA00023315"/>
    </source>
</evidence>
<dbReference type="PANTHER" id="PTHR23416">
    <property type="entry name" value="SIALIC ACID SYNTHASE-RELATED"/>
    <property type="match status" value="1"/>
</dbReference>
<keyword evidence="2 5" id="KW-0808">Transferase</keyword>
<evidence type="ECO:0000313" key="5">
    <source>
        <dbReference type="EMBL" id="SDT59516.1"/>
    </source>
</evidence>
<dbReference type="PROSITE" id="PS00101">
    <property type="entry name" value="HEXAPEP_TRANSFERASES"/>
    <property type="match status" value="1"/>
</dbReference>
<protein>
    <submittedName>
        <fullName evidence="5">Putative colanic acid biosynthesis acetyltransferase WcaF</fullName>
    </submittedName>
</protein>
<dbReference type="CDD" id="cd05825">
    <property type="entry name" value="LbH_wcaF_like"/>
    <property type="match status" value="1"/>
</dbReference>
<evidence type="ECO:0000313" key="6">
    <source>
        <dbReference type="Proteomes" id="UP000243904"/>
    </source>
</evidence>
<dbReference type="Proteomes" id="UP000243904">
    <property type="component" value="Chromosome I"/>
</dbReference>
<dbReference type="SUPFAM" id="SSF51161">
    <property type="entry name" value="Trimeric LpxA-like enzymes"/>
    <property type="match status" value="1"/>
</dbReference>
<evidence type="ECO:0000256" key="2">
    <source>
        <dbReference type="ARBA" id="ARBA00022679"/>
    </source>
</evidence>
<comment type="similarity">
    <text evidence="1">Belongs to the transferase hexapeptide repeat family.</text>
</comment>
<organism evidence="5 6">
    <name type="scientific">Bradyrhizobium canariense</name>
    <dbReference type="NCBI Taxonomy" id="255045"/>
    <lineage>
        <taxon>Bacteria</taxon>
        <taxon>Pseudomonadati</taxon>
        <taxon>Pseudomonadota</taxon>
        <taxon>Alphaproteobacteria</taxon>
        <taxon>Hyphomicrobiales</taxon>
        <taxon>Nitrobacteraceae</taxon>
        <taxon>Bradyrhizobium</taxon>
    </lineage>
</organism>
<dbReference type="InterPro" id="IPR011004">
    <property type="entry name" value="Trimer_LpxA-like_sf"/>
</dbReference>
<accession>A0A1H2BP21</accession>
<name>A0A1H2BP21_9BRAD</name>
<keyword evidence="6" id="KW-1185">Reference proteome</keyword>
<dbReference type="AlphaFoldDB" id="A0A1H2BP21"/>
<dbReference type="InterPro" id="IPR051159">
    <property type="entry name" value="Hexapeptide_acetyltransf"/>
</dbReference>
<dbReference type="EMBL" id="LT629750">
    <property type="protein sequence ID" value="SDT59516.1"/>
    <property type="molecule type" value="Genomic_DNA"/>
</dbReference>
<dbReference type="InterPro" id="IPR018357">
    <property type="entry name" value="Hexapep_transf_CS"/>
</dbReference>
<dbReference type="PANTHER" id="PTHR23416:SF23">
    <property type="entry name" value="ACETYLTRANSFERASE C18B11.09C-RELATED"/>
    <property type="match status" value="1"/>
</dbReference>
<dbReference type="NCBIfam" id="NF007797">
    <property type="entry name" value="PRK10502.1"/>
    <property type="match status" value="1"/>
</dbReference>
<keyword evidence="3" id="KW-0677">Repeat</keyword>
<proteinExistence type="inferred from homology"/>
<dbReference type="GO" id="GO:0005829">
    <property type="term" value="C:cytosol"/>
    <property type="evidence" value="ECO:0007669"/>
    <property type="project" value="TreeGrafter"/>
</dbReference>
<gene>
    <name evidence="5" type="ORF">SAMN05444158_7351</name>
</gene>
<sequence length="185" mass="20747">MPYEFQDLEQFRVPPGFRGRSAPIVLLWQLVQSTLFGLSPQPFYAWRRALLRLFGAKIGRKVLLRPTARITFPWKVQIGDFSWIGDHVELYSLEKISIGCHSVVSQRSYLCTGSHDMDDITFAYLTAPITIGDQVWIASDVFVAPGVTIGRGAVVGTRSTVFSDVAAEFVAFGQPAQAKRRRRDP</sequence>
<dbReference type="InterPro" id="IPR001451">
    <property type="entry name" value="Hexapep"/>
</dbReference>
<dbReference type="Pfam" id="PF00132">
    <property type="entry name" value="Hexapep"/>
    <property type="match status" value="1"/>
</dbReference>
<reference evidence="6" key="1">
    <citation type="submission" date="2016-10" db="EMBL/GenBank/DDBJ databases">
        <authorList>
            <person name="Varghese N."/>
            <person name="Submissions S."/>
        </authorList>
    </citation>
    <scope>NUCLEOTIDE SEQUENCE [LARGE SCALE GENOMIC DNA]</scope>
    <source>
        <strain evidence="6">GAS369</strain>
    </source>
</reference>
<dbReference type="Gene3D" id="2.160.10.10">
    <property type="entry name" value="Hexapeptide repeat proteins"/>
    <property type="match status" value="1"/>
</dbReference>
<evidence type="ECO:0000256" key="1">
    <source>
        <dbReference type="ARBA" id="ARBA00007274"/>
    </source>
</evidence>
<evidence type="ECO:0000256" key="3">
    <source>
        <dbReference type="ARBA" id="ARBA00022737"/>
    </source>
</evidence>
<dbReference type="GO" id="GO:0008374">
    <property type="term" value="F:O-acyltransferase activity"/>
    <property type="evidence" value="ECO:0007669"/>
    <property type="project" value="TreeGrafter"/>
</dbReference>
<dbReference type="RefSeq" id="WP_100383107.1">
    <property type="nucleotide sequence ID" value="NZ_LT629750.1"/>
</dbReference>
<keyword evidence="4" id="KW-0012">Acyltransferase</keyword>